<keyword evidence="3 4" id="KW-0597">Phosphoprotein</keyword>
<feature type="domain" description="Response regulatory" evidence="7">
    <location>
        <begin position="680"/>
        <end position="794"/>
    </location>
</feature>
<dbReference type="CDD" id="cd00082">
    <property type="entry name" value="HisKA"/>
    <property type="match status" value="1"/>
</dbReference>
<evidence type="ECO:0000313" key="8">
    <source>
        <dbReference type="EMBL" id="QQV78715.1"/>
    </source>
</evidence>
<name>A0A974S648_9SPHN</name>
<dbReference type="InterPro" id="IPR003594">
    <property type="entry name" value="HATPase_dom"/>
</dbReference>
<dbReference type="PROSITE" id="PS50110">
    <property type="entry name" value="RESPONSE_REGULATORY"/>
    <property type="match status" value="1"/>
</dbReference>
<dbReference type="EMBL" id="CP061035">
    <property type="protein sequence ID" value="QQV78715.1"/>
    <property type="molecule type" value="Genomic_DNA"/>
</dbReference>
<feature type="transmembrane region" description="Helical" evidence="5">
    <location>
        <begin position="12"/>
        <end position="35"/>
    </location>
</feature>
<keyword evidence="5" id="KW-0472">Membrane</keyword>
<dbReference type="PANTHER" id="PTHR43065:SF42">
    <property type="entry name" value="TWO-COMPONENT SENSOR PPRA"/>
    <property type="match status" value="1"/>
</dbReference>
<dbReference type="SMART" id="SM00387">
    <property type="entry name" value="HATPase_c"/>
    <property type="match status" value="1"/>
</dbReference>
<evidence type="ECO:0000256" key="3">
    <source>
        <dbReference type="ARBA" id="ARBA00022553"/>
    </source>
</evidence>
<dbReference type="InterPro" id="IPR011006">
    <property type="entry name" value="CheY-like_superfamily"/>
</dbReference>
<protein>
    <recommendedName>
        <fullName evidence="2">histidine kinase</fullName>
        <ecNumber evidence="2">2.7.13.3</ecNumber>
    </recommendedName>
</protein>
<dbReference type="SUPFAM" id="SSF55874">
    <property type="entry name" value="ATPase domain of HSP90 chaperone/DNA topoisomerase II/histidine kinase"/>
    <property type="match status" value="1"/>
</dbReference>
<dbReference type="InterPro" id="IPR000014">
    <property type="entry name" value="PAS"/>
</dbReference>
<dbReference type="Pfam" id="PF13188">
    <property type="entry name" value="PAS_8"/>
    <property type="match status" value="2"/>
</dbReference>
<dbReference type="InterPro" id="IPR003661">
    <property type="entry name" value="HisK_dim/P_dom"/>
</dbReference>
<dbReference type="Gene3D" id="3.30.565.10">
    <property type="entry name" value="Histidine kinase-like ATPase, C-terminal domain"/>
    <property type="match status" value="1"/>
</dbReference>
<gene>
    <name evidence="8" type="ORF">H5J25_09055</name>
</gene>
<evidence type="ECO:0000256" key="2">
    <source>
        <dbReference type="ARBA" id="ARBA00012438"/>
    </source>
</evidence>
<dbReference type="SUPFAM" id="SSF52172">
    <property type="entry name" value="CheY-like"/>
    <property type="match status" value="1"/>
</dbReference>
<dbReference type="FunFam" id="1.10.287.130:FF:000037">
    <property type="entry name" value="Hybrid sensor histidine kinase/response regulator"/>
    <property type="match status" value="1"/>
</dbReference>
<feature type="modified residue" description="4-aspartylphosphate" evidence="4">
    <location>
        <position position="730"/>
    </location>
</feature>
<dbReference type="EC" id="2.7.13.3" evidence="2"/>
<proteinExistence type="predicted"/>
<dbReference type="Gene3D" id="3.40.50.2300">
    <property type="match status" value="1"/>
</dbReference>
<dbReference type="SMART" id="SM00091">
    <property type="entry name" value="PAS"/>
    <property type="match status" value="2"/>
</dbReference>
<evidence type="ECO:0000256" key="4">
    <source>
        <dbReference type="PROSITE-ProRule" id="PRU00169"/>
    </source>
</evidence>
<dbReference type="Gene3D" id="3.30.450.20">
    <property type="entry name" value="PAS domain"/>
    <property type="match status" value="1"/>
</dbReference>
<dbReference type="InterPro" id="IPR004358">
    <property type="entry name" value="Sig_transdc_His_kin-like_C"/>
</dbReference>
<evidence type="ECO:0000259" key="6">
    <source>
        <dbReference type="PROSITE" id="PS50109"/>
    </source>
</evidence>
<dbReference type="AlphaFoldDB" id="A0A974S648"/>
<dbReference type="GO" id="GO:0000155">
    <property type="term" value="F:phosphorelay sensor kinase activity"/>
    <property type="evidence" value="ECO:0007669"/>
    <property type="project" value="InterPro"/>
</dbReference>
<dbReference type="SUPFAM" id="SSF55785">
    <property type="entry name" value="PYP-like sensor domain (PAS domain)"/>
    <property type="match status" value="1"/>
</dbReference>
<dbReference type="InterPro" id="IPR035965">
    <property type="entry name" value="PAS-like_dom_sf"/>
</dbReference>
<dbReference type="InterPro" id="IPR005467">
    <property type="entry name" value="His_kinase_dom"/>
</dbReference>
<dbReference type="PANTHER" id="PTHR43065">
    <property type="entry name" value="SENSOR HISTIDINE KINASE"/>
    <property type="match status" value="1"/>
</dbReference>
<dbReference type="Proteomes" id="UP000595894">
    <property type="component" value="Chromosome"/>
</dbReference>
<dbReference type="KEGG" id="sari:H5J25_09055"/>
<evidence type="ECO:0000313" key="9">
    <source>
        <dbReference type="Proteomes" id="UP000595894"/>
    </source>
</evidence>
<evidence type="ECO:0000259" key="7">
    <source>
        <dbReference type="PROSITE" id="PS50110"/>
    </source>
</evidence>
<keyword evidence="9" id="KW-1185">Reference proteome</keyword>
<dbReference type="Pfam" id="PF00072">
    <property type="entry name" value="Response_reg"/>
    <property type="match status" value="1"/>
</dbReference>
<dbReference type="PRINTS" id="PR00344">
    <property type="entry name" value="BCTRLSENSOR"/>
</dbReference>
<feature type="domain" description="Histidine kinase" evidence="6">
    <location>
        <begin position="427"/>
        <end position="654"/>
    </location>
</feature>
<dbReference type="RefSeq" id="WP_202095789.1">
    <property type="nucleotide sequence ID" value="NZ_CP061035.1"/>
</dbReference>
<keyword evidence="5" id="KW-0812">Transmembrane</keyword>
<dbReference type="InterPro" id="IPR036097">
    <property type="entry name" value="HisK_dim/P_sf"/>
</dbReference>
<dbReference type="SUPFAM" id="SSF47384">
    <property type="entry name" value="Homodimeric domain of signal transducing histidine kinase"/>
    <property type="match status" value="1"/>
</dbReference>
<dbReference type="Pfam" id="PF02518">
    <property type="entry name" value="HATPase_c"/>
    <property type="match status" value="1"/>
</dbReference>
<keyword evidence="5" id="KW-1133">Transmembrane helix</keyword>
<dbReference type="SMART" id="SM00448">
    <property type="entry name" value="REC"/>
    <property type="match status" value="1"/>
</dbReference>
<accession>A0A974S648</accession>
<evidence type="ECO:0000256" key="5">
    <source>
        <dbReference type="SAM" id="Phobius"/>
    </source>
</evidence>
<dbReference type="InterPro" id="IPR036890">
    <property type="entry name" value="HATPase_C_sf"/>
</dbReference>
<evidence type="ECO:0000256" key="1">
    <source>
        <dbReference type="ARBA" id="ARBA00000085"/>
    </source>
</evidence>
<dbReference type="CDD" id="cd17536">
    <property type="entry name" value="REC_YesN-like"/>
    <property type="match status" value="1"/>
</dbReference>
<comment type="catalytic activity">
    <reaction evidence="1">
        <text>ATP + protein L-histidine = ADP + protein N-phospho-L-histidine.</text>
        <dbReference type="EC" id="2.7.13.3"/>
    </reaction>
</comment>
<dbReference type="PROSITE" id="PS50109">
    <property type="entry name" value="HIS_KIN"/>
    <property type="match status" value="1"/>
</dbReference>
<reference evidence="9" key="1">
    <citation type="submission" date="2020-09" db="EMBL/GenBank/DDBJ databases">
        <title>Sphingomonas sp., a new species isolated from pork steak.</title>
        <authorList>
            <person name="Heidler von Heilborn D."/>
        </authorList>
    </citation>
    <scope>NUCLEOTIDE SEQUENCE [LARGE SCALE GENOMIC DNA]</scope>
</reference>
<dbReference type="Gene3D" id="1.10.287.130">
    <property type="match status" value="1"/>
</dbReference>
<sequence length="797" mass="84511">MASPPAVSDHHTARSAALIAGGGGVAAALVVLGLIGNPVVAGAFLATGLVVAGTLVAIRRLFPATRGKPAEPDWSVARALASASPDAVAITDRAGRLICANDRYEELFAGFPTPPGLPIDDNGVDRLSGAGRAAWRDGTAQVERLLARGTPLAAFVERAGQAEDLLVWRFRGAEGLDMAASVEGLIVGPTGDRLGSAGIMTVLIGPEGRIRSANRVFRARAMGQDDGAASGRDFARFLITDDHGQVRFEREGLNGVPLRVLQIPFLEGDDAPMLVALLDEEANVATPAIGGNATAHVRSLVSLMPFGMALVDRDGRFIQMNDAFARAAQVDPHAPPLYPGDLLVREDKGVVADAIRRFANGATHSTDLAVRLKDHPDEPVALSIAGARGLGEAAVLLSLKDNGEETRLKREVAQATKMQAVGQLAGGVAHDFNNILTAIIGHCDLMLMRHTPGDSDYDDIQQIRANSNRAASLTRQLLAFSRQQTLRPQVLQLPDVISEVSNLLKRLLGETVTLTVKHGRSLGAVRADPGQLEQVVVNLAVNARDAMMAKGGGGILSIQTKGVSAAQVRHMGNDILPIADYVALEIADTGTGIPPEILPKIFEPFFTTKEVGKGTGLGLSTVYGIVKQSGGYIFADNNKGGAGTTFTIFLPVHTATAAPEPVRPPVVVKEKASDLWGTGTILLVEDEDMVRAIAERALVRQGYTVLTAEHGEAALEVLARNDRPDLLISDVMMPIMDGPTMVRKARERYPDLPILFMSGYAEETLRKSIDLDNVQFLAKPFSVQQLAEAARTVLASK</sequence>
<dbReference type="SMART" id="SM00388">
    <property type="entry name" value="HisKA"/>
    <property type="match status" value="1"/>
</dbReference>
<feature type="transmembrane region" description="Helical" evidence="5">
    <location>
        <begin position="41"/>
        <end position="58"/>
    </location>
</feature>
<organism evidence="8 9">
    <name type="scientific">Sphingomonas aliaeris</name>
    <dbReference type="NCBI Taxonomy" id="2759526"/>
    <lineage>
        <taxon>Bacteria</taxon>
        <taxon>Pseudomonadati</taxon>
        <taxon>Pseudomonadota</taxon>
        <taxon>Alphaproteobacteria</taxon>
        <taxon>Sphingomonadales</taxon>
        <taxon>Sphingomonadaceae</taxon>
        <taxon>Sphingomonas</taxon>
    </lineage>
</organism>
<dbReference type="InterPro" id="IPR001789">
    <property type="entry name" value="Sig_transdc_resp-reg_receiver"/>
</dbReference>
<dbReference type="Pfam" id="PF00512">
    <property type="entry name" value="HisKA"/>
    <property type="match status" value="1"/>
</dbReference>